<name>A0A318EPQ5_9FIRM</name>
<evidence type="ECO:0000313" key="2">
    <source>
        <dbReference type="EMBL" id="PXV87372.1"/>
    </source>
</evidence>
<dbReference type="Pfam" id="PF21939">
    <property type="entry name" value="Gp10_C"/>
    <property type="match status" value="1"/>
</dbReference>
<sequence>MAVFDDVLTTEGQRFLMKMLSGETQNIQFTRLVLGDGSTSADLKSIVSPIHQVAEVAIDSVTISAQNDVTITAIFKNTDITEGFYMREKAIFASDGTKEVLVLYANAGSLAEYIEPSTSEVYEKILRSILLFSQSDKVNITMYDSGYANALDFQKHIENESIHVTGEDKSKWNEHLNCIATTTSSGHIKIGKGLQVQNGVTSVNLSALIDAIYPIGTVYTSVKDVSPEVFLGGKWERFAEGRTTVGVDLNNSNYNAAGKTGGSATTRLNASNVPSHTHNFNWTGKPSGSASTNVAIYESGNHIHTAGSLTANDTGLTGYIGNIITERESGITCSGVFSQRTSVSSSRYGGGTQSNKAPDFADFNATHGHSLRGNTEWGGQHGHTAAASTILNFNNMTVAGNTSAVNRGG</sequence>
<feature type="domain" description="Baseplate structural protein Gp10 C-terminal" evidence="1">
    <location>
        <begin position="208"/>
        <end position="289"/>
    </location>
</feature>
<dbReference type="Proteomes" id="UP000247523">
    <property type="component" value="Unassembled WGS sequence"/>
</dbReference>
<proteinExistence type="predicted"/>
<accession>A0A318EPQ5</accession>
<comment type="caution">
    <text evidence="2">The sequence shown here is derived from an EMBL/GenBank/DDBJ whole genome shotgun (WGS) entry which is preliminary data.</text>
</comment>
<organism evidence="2 3">
    <name type="scientific">Lachnotalea glycerini</name>
    <dbReference type="NCBI Taxonomy" id="1763509"/>
    <lineage>
        <taxon>Bacteria</taxon>
        <taxon>Bacillati</taxon>
        <taxon>Bacillota</taxon>
        <taxon>Clostridia</taxon>
        <taxon>Lachnospirales</taxon>
        <taxon>Lachnospiraceae</taxon>
        <taxon>Lachnotalea</taxon>
    </lineage>
</organism>
<evidence type="ECO:0000313" key="3">
    <source>
        <dbReference type="Proteomes" id="UP000247523"/>
    </source>
</evidence>
<dbReference type="EMBL" id="QICS01000010">
    <property type="protein sequence ID" value="PXV87372.1"/>
    <property type="molecule type" value="Genomic_DNA"/>
</dbReference>
<dbReference type="InterPro" id="IPR053827">
    <property type="entry name" value="Gp10_C"/>
</dbReference>
<protein>
    <recommendedName>
        <fullName evidence="1">Baseplate structural protein Gp10 C-terminal domain-containing protein</fullName>
    </recommendedName>
</protein>
<reference evidence="2 3" key="1">
    <citation type="submission" date="2018-05" db="EMBL/GenBank/DDBJ databases">
        <title>Genomic Encyclopedia of Type Strains, Phase IV (KMG-IV): sequencing the most valuable type-strain genomes for metagenomic binning, comparative biology and taxonomic classification.</title>
        <authorList>
            <person name="Goeker M."/>
        </authorList>
    </citation>
    <scope>NUCLEOTIDE SEQUENCE [LARGE SCALE GENOMIC DNA]</scope>
    <source>
        <strain evidence="2 3">DSM 28816</strain>
    </source>
</reference>
<gene>
    <name evidence="2" type="ORF">C8E03_110133</name>
</gene>
<dbReference type="RefSeq" id="WP_110291634.1">
    <property type="nucleotide sequence ID" value="NZ_QICS01000010.1"/>
</dbReference>
<dbReference type="AlphaFoldDB" id="A0A318EPQ5"/>
<evidence type="ECO:0000259" key="1">
    <source>
        <dbReference type="Pfam" id="PF21939"/>
    </source>
</evidence>